<comment type="caution">
    <text evidence="1">The sequence shown here is derived from an EMBL/GenBank/DDBJ whole genome shotgun (WGS) entry which is preliminary data.</text>
</comment>
<keyword evidence="1" id="KW-0238">DNA-binding</keyword>
<evidence type="ECO:0000313" key="2">
    <source>
        <dbReference type="Proteomes" id="UP001271591"/>
    </source>
</evidence>
<proteinExistence type="predicted"/>
<reference evidence="1" key="1">
    <citation type="submission" date="2023-10" db="EMBL/GenBank/DDBJ databases">
        <title>Draft Genome Sequence of a Shiga toxin-producing Escherichia coli strain from deer meat showing an IS-element integration in the B-subunit of the Shiga toxin Stx2b gene.</title>
        <authorList>
            <person name="Projahn M."/>
            <person name="Borowiak M."/>
        </authorList>
    </citation>
    <scope>NUCLEOTIDE SEQUENCE</scope>
    <source>
        <strain evidence="1">BfR-EC-18960</strain>
    </source>
</reference>
<accession>A0AAP6B041</accession>
<dbReference type="RefSeq" id="WP_318837736.1">
    <property type="nucleotide sequence ID" value="NZ_JAWPMK010000002.1"/>
</dbReference>
<dbReference type="CDD" id="cd00167">
    <property type="entry name" value="SANT"/>
    <property type="match status" value="1"/>
</dbReference>
<dbReference type="InterPro" id="IPR001005">
    <property type="entry name" value="SANT/Myb"/>
</dbReference>
<name>A0AAP6B041_ECOLX</name>
<evidence type="ECO:0000313" key="1">
    <source>
        <dbReference type="EMBL" id="MDW9351930.1"/>
    </source>
</evidence>
<dbReference type="GO" id="GO:0003677">
    <property type="term" value="F:DNA binding"/>
    <property type="evidence" value="ECO:0007669"/>
    <property type="project" value="UniProtKB-KW"/>
</dbReference>
<organism evidence="1 2">
    <name type="scientific">Escherichia coli</name>
    <dbReference type="NCBI Taxonomy" id="562"/>
    <lineage>
        <taxon>Bacteria</taxon>
        <taxon>Pseudomonadati</taxon>
        <taxon>Pseudomonadota</taxon>
        <taxon>Gammaproteobacteria</taxon>
        <taxon>Enterobacterales</taxon>
        <taxon>Enterobacteriaceae</taxon>
        <taxon>Escherichia</taxon>
    </lineage>
</organism>
<gene>
    <name evidence="1" type="ORF">R8G00_20640</name>
</gene>
<sequence>MRLTPMGIPGKAPAHVKAWTQQEDRLLISLYQEHNTHQMAERIQRTRKAVMYRIRFLRNRGLIGRKRKAPLSTEAIAFLIKNRHVKTAQEMALEVGCSECTVRYTLRKRGYNLKKCGENHHCARYSDHLVELVTELRDIHNMTFCMIAEHINSTIQMHINDDAAFHLYHRRTAADAALCELLPG</sequence>
<protein>
    <submittedName>
        <fullName evidence="1">DNA-binding protein</fullName>
    </submittedName>
</protein>
<dbReference type="AlphaFoldDB" id="A0AAP6B041"/>
<dbReference type="Proteomes" id="UP001271591">
    <property type="component" value="Unassembled WGS sequence"/>
</dbReference>
<dbReference type="EMBL" id="JAWPMK010000002">
    <property type="protein sequence ID" value="MDW9351930.1"/>
    <property type="molecule type" value="Genomic_DNA"/>
</dbReference>